<evidence type="ECO:0000256" key="1">
    <source>
        <dbReference type="SAM" id="MobiDB-lite"/>
    </source>
</evidence>
<keyword evidence="2" id="KW-0812">Transmembrane</keyword>
<gene>
    <name evidence="4" type="ORF">ACFORJ_07440</name>
</gene>
<keyword evidence="4" id="KW-0378">Hydrolase</keyword>
<accession>A0ABV7ZS02</accession>
<feature type="domain" description="Beta-lactamase-related" evidence="3">
    <location>
        <begin position="59"/>
        <end position="351"/>
    </location>
</feature>
<sequence>MEARSPAKPSASTLIVLILLAVARIHVADPAHVSHAVPVAQAAHSADIAHAADGDSRFAAEATELGVPGGAVARIKDGVARTETFGHDGDGEPIDDTTPMLWGSVSKPVAAAVVKRLAEEKALDLDAPASRYVDGAPDVPVRSLLDHTAGLGFGAELLDVDRPGATATEVVADAAGEIAAADGERGAHRYSSLGYLVLQAVVESAAGGTYQDAVRATPGAAGVGASAGECAGVPRGHRFAGPFAWPMDTGYDGAGPAYGYSCGGIDDLAEFAVSQLDAAEEIAAKQADAQPTSQPRQRYGPGWRITEESDGRTTVWHTGTVPGYFSAVYLDPSRRDGVAVLLNASGYLSEEQLAGLTRLAFDEVTGATSRDSGASDFGAGRLAVIVPAALLGLALAVLVAGWFARRTVRPVVWAVIAVSVTTVAVVGAPLLMGVPPPYFWLWEPGAVIAAAAVPAAMLAAAVMSRRAPNRW</sequence>
<dbReference type="GO" id="GO:0016787">
    <property type="term" value="F:hydrolase activity"/>
    <property type="evidence" value="ECO:0007669"/>
    <property type="project" value="UniProtKB-KW"/>
</dbReference>
<reference evidence="5" key="1">
    <citation type="journal article" date="2019" name="Int. J. Syst. Evol. Microbiol.">
        <title>The Global Catalogue of Microorganisms (GCM) 10K type strain sequencing project: providing services to taxonomists for standard genome sequencing and annotation.</title>
        <authorList>
            <consortium name="The Broad Institute Genomics Platform"/>
            <consortium name="The Broad Institute Genome Sequencing Center for Infectious Disease"/>
            <person name="Wu L."/>
            <person name="Ma J."/>
        </authorList>
    </citation>
    <scope>NUCLEOTIDE SEQUENCE [LARGE SCALE GENOMIC DNA]</scope>
    <source>
        <strain evidence="5">CCUG 53252</strain>
    </source>
</reference>
<feature type="transmembrane region" description="Helical" evidence="2">
    <location>
        <begin position="438"/>
        <end position="462"/>
    </location>
</feature>
<evidence type="ECO:0000259" key="3">
    <source>
        <dbReference type="Pfam" id="PF00144"/>
    </source>
</evidence>
<evidence type="ECO:0000313" key="5">
    <source>
        <dbReference type="Proteomes" id="UP001595751"/>
    </source>
</evidence>
<dbReference type="EC" id="3.-.-.-" evidence="4"/>
<keyword evidence="5" id="KW-1185">Reference proteome</keyword>
<dbReference type="Gene3D" id="3.40.710.10">
    <property type="entry name" value="DD-peptidase/beta-lactamase superfamily"/>
    <property type="match status" value="1"/>
</dbReference>
<dbReference type="PANTHER" id="PTHR46825:SF9">
    <property type="entry name" value="BETA-LACTAMASE-RELATED DOMAIN-CONTAINING PROTEIN"/>
    <property type="match status" value="1"/>
</dbReference>
<keyword evidence="2" id="KW-1133">Transmembrane helix</keyword>
<keyword evidence="2" id="KW-0472">Membrane</keyword>
<dbReference type="Proteomes" id="UP001595751">
    <property type="component" value="Unassembled WGS sequence"/>
</dbReference>
<evidence type="ECO:0000256" key="2">
    <source>
        <dbReference type="SAM" id="Phobius"/>
    </source>
</evidence>
<protein>
    <submittedName>
        <fullName evidence="4">Serine hydrolase domain-containing protein</fullName>
        <ecNumber evidence="4">3.-.-.-</ecNumber>
    </submittedName>
</protein>
<proteinExistence type="predicted"/>
<evidence type="ECO:0000313" key="4">
    <source>
        <dbReference type="EMBL" id="MFC3849997.1"/>
    </source>
</evidence>
<dbReference type="InterPro" id="IPR050491">
    <property type="entry name" value="AmpC-like"/>
</dbReference>
<feature type="transmembrane region" description="Helical" evidence="2">
    <location>
        <begin position="382"/>
        <end position="404"/>
    </location>
</feature>
<feature type="region of interest" description="Disordered" evidence="1">
    <location>
        <begin position="284"/>
        <end position="306"/>
    </location>
</feature>
<dbReference type="SUPFAM" id="SSF56601">
    <property type="entry name" value="beta-lactamase/transpeptidase-like"/>
    <property type="match status" value="1"/>
</dbReference>
<organism evidence="4 5">
    <name type="scientific">Corynebacterium hansenii</name>
    <dbReference type="NCBI Taxonomy" id="394964"/>
    <lineage>
        <taxon>Bacteria</taxon>
        <taxon>Bacillati</taxon>
        <taxon>Actinomycetota</taxon>
        <taxon>Actinomycetes</taxon>
        <taxon>Mycobacteriales</taxon>
        <taxon>Corynebacteriaceae</taxon>
        <taxon>Corynebacterium</taxon>
    </lineage>
</organism>
<dbReference type="InterPro" id="IPR012338">
    <property type="entry name" value="Beta-lactam/transpept-like"/>
</dbReference>
<name>A0ABV7ZS02_9CORY</name>
<dbReference type="Pfam" id="PF00144">
    <property type="entry name" value="Beta-lactamase"/>
    <property type="match status" value="1"/>
</dbReference>
<dbReference type="RefSeq" id="WP_290289331.1">
    <property type="nucleotide sequence ID" value="NZ_CP047211.1"/>
</dbReference>
<dbReference type="InterPro" id="IPR001466">
    <property type="entry name" value="Beta-lactam-related"/>
</dbReference>
<dbReference type="PANTHER" id="PTHR46825">
    <property type="entry name" value="D-ALANYL-D-ALANINE-CARBOXYPEPTIDASE/ENDOPEPTIDASE AMPH"/>
    <property type="match status" value="1"/>
</dbReference>
<comment type="caution">
    <text evidence="4">The sequence shown here is derived from an EMBL/GenBank/DDBJ whole genome shotgun (WGS) entry which is preliminary data.</text>
</comment>
<feature type="transmembrane region" description="Helical" evidence="2">
    <location>
        <begin position="411"/>
        <end position="432"/>
    </location>
</feature>
<dbReference type="EMBL" id="JBHRZN010000002">
    <property type="protein sequence ID" value="MFC3849997.1"/>
    <property type="molecule type" value="Genomic_DNA"/>
</dbReference>